<reference evidence="7" key="1">
    <citation type="submission" date="2020-10" db="EMBL/GenBank/DDBJ databases">
        <title>Connecting structure to function with the recovery of over 1000 high-quality activated sludge metagenome-assembled genomes encoding full-length rRNA genes using long-read sequencing.</title>
        <authorList>
            <person name="Singleton C.M."/>
            <person name="Petriglieri F."/>
            <person name="Kristensen J.M."/>
            <person name="Kirkegaard R.H."/>
            <person name="Michaelsen T.Y."/>
            <person name="Andersen M.H."/>
            <person name="Karst S.M."/>
            <person name="Dueholm M.S."/>
            <person name="Nielsen P.H."/>
            <person name="Albertsen M."/>
        </authorList>
    </citation>
    <scope>NUCLEOTIDE SEQUENCE</scope>
    <source>
        <strain evidence="7">Hirt_18-Q3-R61-65_BATAC.395</strain>
    </source>
</reference>
<dbReference type="NCBIfam" id="TIGR00208">
    <property type="entry name" value="fliS"/>
    <property type="match status" value="1"/>
</dbReference>
<keyword evidence="7" id="KW-0282">Flagellum</keyword>
<evidence type="ECO:0000256" key="1">
    <source>
        <dbReference type="ARBA" id="ARBA00004514"/>
    </source>
</evidence>
<proteinExistence type="inferred from homology"/>
<dbReference type="InterPro" id="IPR036584">
    <property type="entry name" value="FliS_sf"/>
</dbReference>
<dbReference type="GO" id="GO:0005829">
    <property type="term" value="C:cytosol"/>
    <property type="evidence" value="ECO:0007669"/>
    <property type="project" value="UniProtKB-SubCell"/>
</dbReference>
<dbReference type="GO" id="GO:0071973">
    <property type="term" value="P:bacterial-type flagellum-dependent cell motility"/>
    <property type="evidence" value="ECO:0007669"/>
    <property type="project" value="TreeGrafter"/>
</dbReference>
<keyword evidence="5" id="KW-0143">Chaperone</keyword>
<accession>A0A9D7K202</accession>
<gene>
    <name evidence="7" type="primary">fliS</name>
    <name evidence="7" type="ORF">IPL58_02220</name>
</gene>
<evidence type="ECO:0000313" key="7">
    <source>
        <dbReference type="EMBL" id="MBK8523026.1"/>
    </source>
</evidence>
<organism evidence="7 8">
    <name type="scientific">Candidatus Proximibacter danicus</name>
    <dbReference type="NCBI Taxonomy" id="2954365"/>
    <lineage>
        <taxon>Bacteria</taxon>
        <taxon>Pseudomonadati</taxon>
        <taxon>Pseudomonadota</taxon>
        <taxon>Betaproteobacteria</taxon>
        <taxon>Candidatus Proximibacter</taxon>
    </lineage>
</organism>
<dbReference type="PANTHER" id="PTHR34773:SF1">
    <property type="entry name" value="FLAGELLAR SECRETION CHAPERONE FLIS"/>
    <property type="match status" value="1"/>
</dbReference>
<keyword evidence="7" id="KW-0966">Cell projection</keyword>
<keyword evidence="3 6" id="KW-0963">Cytoplasm</keyword>
<comment type="caution">
    <text evidence="7">The sequence shown here is derived from an EMBL/GenBank/DDBJ whole genome shotgun (WGS) entry which is preliminary data.</text>
</comment>
<evidence type="ECO:0000256" key="5">
    <source>
        <dbReference type="ARBA" id="ARBA00023186"/>
    </source>
</evidence>
<keyword evidence="7" id="KW-0969">Cilium</keyword>
<dbReference type="InterPro" id="IPR003713">
    <property type="entry name" value="FliS"/>
</dbReference>
<dbReference type="PANTHER" id="PTHR34773">
    <property type="entry name" value="FLAGELLAR SECRETION CHAPERONE FLIS"/>
    <property type="match status" value="1"/>
</dbReference>
<evidence type="ECO:0000256" key="4">
    <source>
        <dbReference type="ARBA" id="ARBA00022795"/>
    </source>
</evidence>
<name>A0A9D7K202_9PROT</name>
<dbReference type="Gene3D" id="1.20.120.340">
    <property type="entry name" value="Flagellar protein FliS"/>
    <property type="match status" value="1"/>
</dbReference>
<evidence type="ECO:0000256" key="3">
    <source>
        <dbReference type="ARBA" id="ARBA00022490"/>
    </source>
</evidence>
<dbReference type="SUPFAM" id="SSF101116">
    <property type="entry name" value="Flagellar export chaperone FliS"/>
    <property type="match status" value="1"/>
</dbReference>
<dbReference type="PIRSF" id="PIRSF039090">
    <property type="entry name" value="Flis"/>
    <property type="match status" value="1"/>
</dbReference>
<keyword evidence="4 6" id="KW-1005">Bacterial flagellum biogenesis</keyword>
<dbReference type="AlphaFoldDB" id="A0A9D7K202"/>
<dbReference type="Proteomes" id="UP000886689">
    <property type="component" value="Unassembled WGS sequence"/>
</dbReference>
<dbReference type="Pfam" id="PF02561">
    <property type="entry name" value="FliS"/>
    <property type="match status" value="1"/>
</dbReference>
<evidence type="ECO:0000256" key="2">
    <source>
        <dbReference type="ARBA" id="ARBA00008787"/>
    </source>
</evidence>
<dbReference type="CDD" id="cd16098">
    <property type="entry name" value="FliS"/>
    <property type="match status" value="1"/>
</dbReference>
<evidence type="ECO:0000256" key="6">
    <source>
        <dbReference type="PIRNR" id="PIRNR039090"/>
    </source>
</evidence>
<protein>
    <recommendedName>
        <fullName evidence="6">Flagellar secretion chaperone FliS</fullName>
    </recommendedName>
</protein>
<dbReference type="GO" id="GO:0044780">
    <property type="term" value="P:bacterial-type flagellum assembly"/>
    <property type="evidence" value="ECO:0007669"/>
    <property type="project" value="InterPro"/>
</dbReference>
<evidence type="ECO:0000313" key="8">
    <source>
        <dbReference type="Proteomes" id="UP000886689"/>
    </source>
</evidence>
<dbReference type="EMBL" id="JADJUC010000002">
    <property type="protein sequence ID" value="MBK8523026.1"/>
    <property type="molecule type" value="Genomic_DNA"/>
</dbReference>
<comment type="subcellular location">
    <subcellularLocation>
        <location evidence="1 6">Cytoplasm</location>
        <location evidence="1 6">Cytosol</location>
    </subcellularLocation>
</comment>
<comment type="similarity">
    <text evidence="2 6">Belongs to the FliS family.</text>
</comment>
<sequence length="137" mass="14848">MFGSQLNPLKAYQAVGLDAAVATASPYKLILMLFEGAKQALVIAKAGMEEKDIPKKGMAISKAIDIILNGLRVSLNMEEGGDLSQDLYALYDYMARRLLHANLHNDLAAIDEVSHLLGEIHSAWIEIGSQVDNPNLG</sequence>